<feature type="compositionally biased region" description="Basic and acidic residues" evidence="9">
    <location>
        <begin position="430"/>
        <end position="440"/>
    </location>
</feature>
<evidence type="ECO:0000256" key="9">
    <source>
        <dbReference type="SAM" id="MobiDB-lite"/>
    </source>
</evidence>
<keyword evidence="2" id="KW-0645">Protease</keyword>
<dbReference type="PROSITE" id="PS50994">
    <property type="entry name" value="INTEGRASE"/>
    <property type="match status" value="1"/>
</dbReference>
<evidence type="ECO:0000259" key="10">
    <source>
        <dbReference type="PROSITE" id="PS50994"/>
    </source>
</evidence>
<dbReference type="GO" id="GO:0003887">
    <property type="term" value="F:DNA-directed DNA polymerase activity"/>
    <property type="evidence" value="ECO:0007669"/>
    <property type="project" value="UniProtKB-EC"/>
</dbReference>
<dbReference type="InterPro" id="IPR036397">
    <property type="entry name" value="RNaseH_sf"/>
</dbReference>
<keyword evidence="6" id="KW-0694">RNA-binding</keyword>
<evidence type="ECO:0000256" key="3">
    <source>
        <dbReference type="ARBA" id="ARBA00022723"/>
    </source>
</evidence>
<keyword evidence="12" id="KW-1185">Reference proteome</keyword>
<evidence type="ECO:0000256" key="4">
    <source>
        <dbReference type="ARBA" id="ARBA00022750"/>
    </source>
</evidence>
<dbReference type="Pfam" id="PF25597">
    <property type="entry name" value="SH3_retrovirus"/>
    <property type="match status" value="1"/>
</dbReference>
<evidence type="ECO:0000313" key="12">
    <source>
        <dbReference type="Proteomes" id="UP000009882"/>
    </source>
</evidence>
<feature type="compositionally biased region" description="Basic and acidic residues" evidence="9">
    <location>
        <begin position="403"/>
        <end position="415"/>
    </location>
</feature>
<dbReference type="InterPro" id="IPR054722">
    <property type="entry name" value="PolX-like_BBD"/>
</dbReference>
<dbReference type="InterPro" id="IPR001584">
    <property type="entry name" value="Integrase_cat-core"/>
</dbReference>
<evidence type="ECO:0000256" key="8">
    <source>
        <dbReference type="ARBA" id="ARBA00049244"/>
    </source>
</evidence>
<dbReference type="Proteomes" id="UP000009882">
    <property type="component" value="Unassembled WGS sequence"/>
</dbReference>
<dbReference type="Pfam" id="PF22936">
    <property type="entry name" value="Pol_BBD"/>
    <property type="match status" value="1"/>
</dbReference>
<dbReference type="InParanoid" id="K9G631"/>
<dbReference type="CDD" id="cd09272">
    <property type="entry name" value="RNase_HI_RT_Ty1"/>
    <property type="match status" value="1"/>
</dbReference>
<evidence type="ECO:0000256" key="5">
    <source>
        <dbReference type="ARBA" id="ARBA00022801"/>
    </source>
</evidence>
<dbReference type="EMBL" id="AKCT01000249">
    <property type="protein sequence ID" value="EKV08726.1"/>
    <property type="molecule type" value="Genomic_DNA"/>
</dbReference>
<protein>
    <recommendedName>
        <fullName evidence="10">Integrase catalytic domain-containing protein</fullName>
    </recommendedName>
</protein>
<dbReference type="InterPro" id="IPR039537">
    <property type="entry name" value="Retrotran_Ty1/copia-like"/>
</dbReference>
<proteinExistence type="predicted"/>
<dbReference type="GO" id="GO:0005634">
    <property type="term" value="C:nucleus"/>
    <property type="evidence" value="ECO:0007669"/>
    <property type="project" value="UniProtKB-ARBA"/>
</dbReference>
<sequence>MSTAISNVNPLSEYRSVPERIDAATVNIPLDRLKELYPDVQRFTAMAVKFSYHPDSPLLEGHVTTTVCSQWILPRRRQITSPTTLDNPKIGPSNPTFHSLPAVASQSHTSLDEHIGAEEDVMQASYNIEDFTINSHEIDISSAVPKLKGQSNFRDWETALYIALAANNRYYTYMISNGIPIPKIPEYQDSSPEAVRNLLIEEAQDLAGDHTTTVVISVAEIRDRVKQVIESNIVLRKEYNLKCTNWDLCNSRANLLLRGTLSPEPFSHIAQNTDVRDSFKKLRATYAVTSHQHSFARYTKWTDLRFKNGTASEFVRKFQETLRDLTSIDGKINSVYVLCQFKKAINENPKCYAFLQNLRVDEKDVNLMDQVYAEFLEVDIHNRSMNPSYNANSTTVQTSSSSHNDKKKDTKKGGNDKQSNSNNSSSNNNNKDKPSKKKTDFVREENVILCRHHGTLGNHYSNKCPLLKNSANATTIQQPQQQPLFQQVAVPQPGQIIGQVDNQGRILSLPQQQPRQGANAIFAPASYPTVPQKGPPSGDPLARYNNLFTNVLFAGIQANAVHGSHIVSKEGLLANDNNDVTRWMIDSGTSTHMTPHRSVFVNFRRCVLPVSTATGDVFYTEGYGDVILHLLDQDSSGKMAPLTLQKVWLAPDLRSSLISMSALDKADIGTWTKNGMMTFKHQDFYGPESTIGFATCEGEHYWLNCAGIDKIDHMIDCNLVTGSPNSVFATQREIIPISIDLAHRRACHAGEERVRKMEIFADGVKLKKGAGVTFPCAPCIKGKGHALPFGKERSIRSKPGEFIHLDVWGPISIASHGGEHYFVTFTDDATRFTWLFLLKSRSQVTEVYIQLETYLKTQFNYVIKKVHGDDAPEHKPLAAYLASKGTVWDPTPPYTKQLNGVAEIKNRHLVEPLVAVMAEYQLPKYLWGLLLGGINYTMNRLYASKIGMSPYEALFGKKPNLSNLRALGCQCWFLIPKEKRNTKLDPHMEEARLLAYDEGDNYVVYNVRTKKIERSRNVIFNENPSPASLPDPAYDLNITGMNQEHEHDSQDRHIPIDFLRPHLENPFNIRSTSPPSPTVEDDPEDQTRAPNALDPSNPALFEEDLAWSNDEMAGSFGRCVVEQRVDTGAHFEAGGRGVLVEPQPVSRQVVNMDIPLETTIDLSQENPLQDDEDHDQSPLQHDQVTFEHNFSRLDPVPDDRSRDQSYVQPIQPIQPETGQLRRSTRIKNPSRAYIESLASKSFFDSNVLRLLAEQPEILVSLFANATSNEQYAVSKLTPKDIGFEPNSWEQAMSCVEKDKWLVAAHKELHRHLVNGTWRVMSRTKSKKKPLTLRWVFKVKHDGTYKARLVARGFRQVKDLDFYEVYAVVAKPMSFKVFAAVAAAKGWYLHHVDIVTAFLYAELKEPIEIELPEIQREEYPDHIGLLMKTIYGLKQSPREWYSLLHDVLVSMGFDRTQSDHSIFVKRQHGGSPLYVMVYVDDLLVLSPSEDAIQQFKSAISKHFDTSDKGKLQRYLAINVHYANGIIHLSQADYVEKILVRFGLENCKPVVTPMDEKQALIPFEGTATKGQIHEYQTKIGTLIWLMVSTRPDISFAVIKLAKHAKNPSDVHFQALKRVFRYLTGTKLLTISFHPSMQDAAVCGYCDADWAGPHSEKGLSTSGFLFKMAGGAISWTSKKQPCVALSTTESEYIAESLAVQEAIWLTQLLTELGIEGFLRKPIPIYADNNGAIALASNPEFHAATKHIAIRFHRLREEVAAGNVKFVKIPTADMAADGLTKPLGKTLFKRWIIQMGLTVYKNALNG</sequence>
<dbReference type="GO" id="GO:0004190">
    <property type="term" value="F:aspartic-type endopeptidase activity"/>
    <property type="evidence" value="ECO:0007669"/>
    <property type="project" value="UniProtKB-KW"/>
</dbReference>
<dbReference type="InterPro" id="IPR013103">
    <property type="entry name" value="RVT_2"/>
</dbReference>
<dbReference type="GO" id="GO:0046872">
    <property type="term" value="F:metal ion binding"/>
    <property type="evidence" value="ECO:0007669"/>
    <property type="project" value="UniProtKB-KW"/>
</dbReference>
<evidence type="ECO:0000256" key="6">
    <source>
        <dbReference type="ARBA" id="ARBA00022884"/>
    </source>
</evidence>
<dbReference type="OMA" id="NETANLW"/>
<dbReference type="InterPro" id="IPR012337">
    <property type="entry name" value="RNaseH-like_sf"/>
</dbReference>
<dbReference type="InterPro" id="IPR057670">
    <property type="entry name" value="SH3_retrovirus"/>
</dbReference>
<reference evidence="12" key="1">
    <citation type="journal article" date="2012" name="BMC Genomics">
        <title>Genome sequence of the necrotrophic fungus Penicillium digitatum, the main postharvest pathogen of citrus.</title>
        <authorList>
            <person name="Marcet-Houben M."/>
            <person name="Ballester A.-R."/>
            <person name="de la Fuente B."/>
            <person name="Harries E."/>
            <person name="Marcos J.F."/>
            <person name="Gonzalez-Candelas L."/>
            <person name="Gabaldon T."/>
        </authorList>
    </citation>
    <scope>NUCLEOTIDE SEQUENCE [LARGE SCALE GENOMIC DNA]</scope>
    <source>
        <strain evidence="12">PHI26 / CECT 20796</strain>
    </source>
</reference>
<dbReference type="InterPro" id="IPR043502">
    <property type="entry name" value="DNA/RNA_pol_sf"/>
</dbReference>
<dbReference type="SUPFAM" id="SSF56672">
    <property type="entry name" value="DNA/RNA polymerases"/>
    <property type="match status" value="1"/>
</dbReference>
<keyword evidence="4" id="KW-0064">Aspartyl protease</keyword>
<dbReference type="FunCoup" id="K9G631">
    <property type="interactions" value="541"/>
</dbReference>
<dbReference type="STRING" id="1170229.K9G631"/>
<feature type="compositionally biased region" description="Polar residues" evidence="9">
    <location>
        <begin position="387"/>
        <end position="397"/>
    </location>
</feature>
<keyword evidence="1" id="KW-0815">Transposition</keyword>
<comment type="caution">
    <text evidence="11">The sequence shown here is derived from an EMBL/GenBank/DDBJ whole genome shotgun (WGS) entry which is preliminary data.</text>
</comment>
<keyword evidence="3" id="KW-0479">Metal-binding</keyword>
<dbReference type="GO" id="GO:0003964">
    <property type="term" value="F:RNA-directed DNA polymerase activity"/>
    <property type="evidence" value="ECO:0007669"/>
    <property type="project" value="UniProtKB-EC"/>
</dbReference>
<evidence type="ECO:0000256" key="1">
    <source>
        <dbReference type="ARBA" id="ARBA00022578"/>
    </source>
</evidence>
<dbReference type="eggNOG" id="KOG0017">
    <property type="taxonomic scope" value="Eukaryota"/>
</dbReference>
<dbReference type="Gene3D" id="3.30.420.10">
    <property type="entry name" value="Ribonuclease H-like superfamily/Ribonuclease H"/>
    <property type="match status" value="1"/>
</dbReference>
<evidence type="ECO:0000256" key="2">
    <source>
        <dbReference type="ARBA" id="ARBA00022670"/>
    </source>
</evidence>
<dbReference type="Pfam" id="PF07727">
    <property type="entry name" value="RVT_2"/>
    <property type="match status" value="1"/>
</dbReference>
<feature type="domain" description="Integrase catalytic" evidence="10">
    <location>
        <begin position="795"/>
        <end position="958"/>
    </location>
</feature>
<feature type="compositionally biased region" description="Low complexity" evidence="9">
    <location>
        <begin position="416"/>
        <end position="429"/>
    </location>
</feature>
<dbReference type="SUPFAM" id="SSF53098">
    <property type="entry name" value="Ribonuclease H-like"/>
    <property type="match status" value="1"/>
</dbReference>
<feature type="region of interest" description="Disordered" evidence="9">
    <location>
        <begin position="387"/>
        <end position="440"/>
    </location>
</feature>
<dbReference type="GO" id="GO:0015074">
    <property type="term" value="P:DNA integration"/>
    <property type="evidence" value="ECO:0007669"/>
    <property type="project" value="InterPro"/>
</dbReference>
<feature type="region of interest" description="Disordered" evidence="9">
    <location>
        <begin position="1064"/>
        <end position="1098"/>
    </location>
</feature>
<organism evidence="11 12">
    <name type="scientific">Penicillium digitatum (strain PHI26 / CECT 20796)</name>
    <name type="common">Green mold</name>
    <dbReference type="NCBI Taxonomy" id="1170229"/>
    <lineage>
        <taxon>Eukaryota</taxon>
        <taxon>Fungi</taxon>
        <taxon>Dikarya</taxon>
        <taxon>Ascomycota</taxon>
        <taxon>Pezizomycotina</taxon>
        <taxon>Eurotiomycetes</taxon>
        <taxon>Eurotiomycetidae</taxon>
        <taxon>Eurotiales</taxon>
        <taxon>Aspergillaceae</taxon>
        <taxon>Penicillium</taxon>
    </lineage>
</organism>
<dbReference type="HOGENOM" id="CLU_001650_5_1_1"/>
<evidence type="ECO:0000256" key="7">
    <source>
        <dbReference type="ARBA" id="ARBA00048173"/>
    </source>
</evidence>
<name>K9G631_PEND2</name>
<gene>
    <name evidence="11" type="ORF">PDIG_65900</name>
</gene>
<dbReference type="GO" id="GO:0003723">
    <property type="term" value="F:RNA binding"/>
    <property type="evidence" value="ECO:0007669"/>
    <property type="project" value="UniProtKB-KW"/>
</dbReference>
<evidence type="ECO:0000313" key="11">
    <source>
        <dbReference type="EMBL" id="EKV08726.1"/>
    </source>
</evidence>
<dbReference type="GO" id="GO:0006508">
    <property type="term" value="P:proteolysis"/>
    <property type="evidence" value="ECO:0007669"/>
    <property type="project" value="UniProtKB-KW"/>
</dbReference>
<dbReference type="PANTHER" id="PTHR42648:SF24">
    <property type="entry name" value="INTEGRASE CATALYTIC DOMAIN-CONTAINING PROTEIN"/>
    <property type="match status" value="1"/>
</dbReference>
<keyword evidence="5" id="KW-0378">Hydrolase</keyword>
<dbReference type="OrthoDB" id="276276at2759"/>
<dbReference type="GO" id="GO:0032196">
    <property type="term" value="P:transposition"/>
    <property type="evidence" value="ECO:0007669"/>
    <property type="project" value="UniProtKB-KW"/>
</dbReference>
<comment type="catalytic activity">
    <reaction evidence="8">
        <text>DNA(n) + a 2'-deoxyribonucleoside 5'-triphosphate = DNA(n+1) + diphosphate</text>
        <dbReference type="Rhea" id="RHEA:22508"/>
        <dbReference type="Rhea" id="RHEA-COMP:17339"/>
        <dbReference type="Rhea" id="RHEA-COMP:17340"/>
        <dbReference type="ChEBI" id="CHEBI:33019"/>
        <dbReference type="ChEBI" id="CHEBI:61560"/>
        <dbReference type="ChEBI" id="CHEBI:173112"/>
        <dbReference type="EC" id="2.7.7.7"/>
    </reaction>
</comment>
<comment type="catalytic activity">
    <reaction evidence="7">
        <text>DNA(n) + a 2'-deoxyribonucleoside 5'-triphosphate = DNA(n+1) + diphosphate</text>
        <dbReference type="Rhea" id="RHEA:22508"/>
        <dbReference type="Rhea" id="RHEA-COMP:17339"/>
        <dbReference type="Rhea" id="RHEA-COMP:17340"/>
        <dbReference type="ChEBI" id="CHEBI:33019"/>
        <dbReference type="ChEBI" id="CHEBI:61560"/>
        <dbReference type="ChEBI" id="CHEBI:173112"/>
        <dbReference type="EC" id="2.7.7.49"/>
    </reaction>
</comment>
<accession>K9G631</accession>
<dbReference type="PANTHER" id="PTHR42648">
    <property type="entry name" value="TRANSPOSASE, PUTATIVE-RELATED"/>
    <property type="match status" value="1"/>
</dbReference>